<keyword evidence="2" id="KW-1185">Reference proteome</keyword>
<protein>
    <recommendedName>
        <fullName evidence="3">C6 transcription factor</fullName>
    </recommendedName>
</protein>
<name>A0ABR3X2X0_9EURO</name>
<dbReference type="InterPro" id="IPR021858">
    <property type="entry name" value="Fun_TF"/>
</dbReference>
<dbReference type="Proteomes" id="UP001583193">
    <property type="component" value="Unassembled WGS sequence"/>
</dbReference>
<evidence type="ECO:0008006" key="3">
    <source>
        <dbReference type="Google" id="ProtNLM"/>
    </source>
</evidence>
<evidence type="ECO:0000313" key="1">
    <source>
        <dbReference type="EMBL" id="KAL1870027.1"/>
    </source>
</evidence>
<dbReference type="EMBL" id="JAVDPF010000032">
    <property type="protein sequence ID" value="KAL1870027.1"/>
    <property type="molecule type" value="Genomic_DNA"/>
</dbReference>
<dbReference type="PANTHER" id="PTHR37540">
    <property type="entry name" value="TRANSCRIPTION FACTOR (ACR-2), PUTATIVE-RELATED-RELATED"/>
    <property type="match status" value="1"/>
</dbReference>
<dbReference type="Pfam" id="PF11951">
    <property type="entry name" value="Fungal_trans_2"/>
    <property type="match status" value="1"/>
</dbReference>
<reference evidence="1 2" key="1">
    <citation type="journal article" date="2024" name="IMA Fungus">
        <title>IMA Genome - F19 : A genome assembly and annotation guide to empower mycologists, including annotated draft genome sequences of Ceratocystis pirilliformis, Diaporthe australafricana, Fusarium ophioides, Paecilomyces lecythidis, and Sporothrix stenoceras.</title>
        <authorList>
            <person name="Aylward J."/>
            <person name="Wilson A.M."/>
            <person name="Visagie C.M."/>
            <person name="Spraker J."/>
            <person name="Barnes I."/>
            <person name="Buitendag C."/>
            <person name="Ceriani C."/>
            <person name="Del Mar Angel L."/>
            <person name="du Plessis D."/>
            <person name="Fuchs T."/>
            <person name="Gasser K."/>
            <person name="Kramer D."/>
            <person name="Li W."/>
            <person name="Munsamy K."/>
            <person name="Piso A."/>
            <person name="Price J.L."/>
            <person name="Sonnekus B."/>
            <person name="Thomas C."/>
            <person name="van der Nest A."/>
            <person name="van Dijk A."/>
            <person name="van Heerden A."/>
            <person name="van Vuuren N."/>
            <person name="Yilmaz N."/>
            <person name="Duong T.A."/>
            <person name="van der Merwe N.A."/>
            <person name="Wingfield M.J."/>
            <person name="Wingfield B.D."/>
        </authorList>
    </citation>
    <scope>NUCLEOTIDE SEQUENCE [LARGE SCALE GENOMIC DNA]</scope>
    <source>
        <strain evidence="1 2">CMW 18167</strain>
    </source>
</reference>
<comment type="caution">
    <text evidence="1">The sequence shown here is derived from an EMBL/GenBank/DDBJ whole genome shotgun (WGS) entry which is preliminary data.</text>
</comment>
<organism evidence="1 2">
    <name type="scientific">Paecilomyces lecythidis</name>
    <dbReference type="NCBI Taxonomy" id="3004212"/>
    <lineage>
        <taxon>Eukaryota</taxon>
        <taxon>Fungi</taxon>
        <taxon>Dikarya</taxon>
        <taxon>Ascomycota</taxon>
        <taxon>Pezizomycotina</taxon>
        <taxon>Eurotiomycetes</taxon>
        <taxon>Eurotiomycetidae</taxon>
        <taxon>Eurotiales</taxon>
        <taxon>Thermoascaceae</taxon>
        <taxon>Paecilomyces</taxon>
    </lineage>
</organism>
<proteinExistence type="predicted"/>
<accession>A0ABR3X2X0</accession>
<dbReference type="PANTHER" id="PTHR37540:SF5">
    <property type="entry name" value="TRANSCRIPTION FACTOR DOMAIN-CONTAINING PROTEIN"/>
    <property type="match status" value="1"/>
</dbReference>
<evidence type="ECO:0000313" key="2">
    <source>
        <dbReference type="Proteomes" id="UP001583193"/>
    </source>
</evidence>
<gene>
    <name evidence="1" type="ORF">Plec18167_007545</name>
</gene>
<sequence length="396" mass="44980">MELSHSPFATPVGLQMNSTTPSLLGFVDMEPCMLHLIYNFVKIMRKAMYPVEFCIDLRNEDQNWFRDLSHDPAYAHTVLSTAQAYFDLASSQTFGPTAIVHMNKTMFLLRNKLAETDLVITDATIFTVLALVMVSEALGDHGAAQKHLHGLHELMKLRGGIVGLAHKPLLQIKCCRVDLSLALKTGSQPLFFADHSISWQPYLYNCQKLCTMTPLHTVCDVPDIRLVNVWLDLHELTTAINLSHQTQCKLLSGLFQEALVSVQYRLQHLIYSPDDTQEVLRVAMLAISTTLLLETHDISIKYRHLSEKLRVALRSLERNENDKRLQLTLWLIFVGKLSLLDGPEDSQWLGKKLLETMQSLKMTGWAEIRNTLKSFLWIDGIHDRAGKCFFEAVKGH</sequence>